<dbReference type="InterPro" id="IPR002347">
    <property type="entry name" value="SDR_fam"/>
</dbReference>
<dbReference type="GO" id="GO:0016491">
    <property type="term" value="F:oxidoreductase activity"/>
    <property type="evidence" value="ECO:0007669"/>
    <property type="project" value="UniProtKB-KW"/>
</dbReference>
<evidence type="ECO:0008006" key="6">
    <source>
        <dbReference type="Google" id="ProtNLM"/>
    </source>
</evidence>
<dbReference type="PANTHER" id="PTHR43391:SF94">
    <property type="entry name" value="OXIDOREDUCTASE-RELATED"/>
    <property type="match status" value="1"/>
</dbReference>
<comment type="caution">
    <text evidence="4">The sequence shown here is derived from an EMBL/GenBank/DDBJ whole genome shotgun (WGS) entry which is preliminary data.</text>
</comment>
<keyword evidence="2" id="KW-0560">Oxidoreductase</keyword>
<dbReference type="SUPFAM" id="SSF51735">
    <property type="entry name" value="NAD(P)-binding Rossmann-fold domains"/>
    <property type="match status" value="1"/>
</dbReference>
<dbReference type="Proteomes" id="UP000619260">
    <property type="component" value="Unassembled WGS sequence"/>
</dbReference>
<reference evidence="4" key="1">
    <citation type="submission" date="2021-01" db="EMBL/GenBank/DDBJ databases">
        <title>Whole genome shotgun sequence of Virgisporangium aliadipatigenens NBRC 105644.</title>
        <authorList>
            <person name="Komaki H."/>
            <person name="Tamura T."/>
        </authorList>
    </citation>
    <scope>NUCLEOTIDE SEQUENCE</scope>
    <source>
        <strain evidence="4">NBRC 105644</strain>
    </source>
</reference>
<organism evidence="4 5">
    <name type="scientific">Virgisporangium aliadipatigenens</name>
    <dbReference type="NCBI Taxonomy" id="741659"/>
    <lineage>
        <taxon>Bacteria</taxon>
        <taxon>Bacillati</taxon>
        <taxon>Actinomycetota</taxon>
        <taxon>Actinomycetes</taxon>
        <taxon>Micromonosporales</taxon>
        <taxon>Micromonosporaceae</taxon>
        <taxon>Virgisporangium</taxon>
    </lineage>
</organism>
<protein>
    <recommendedName>
        <fullName evidence="6">Short-chain dehydrogenase</fullName>
    </recommendedName>
</protein>
<dbReference type="PRINTS" id="PR00081">
    <property type="entry name" value="GDHRDH"/>
</dbReference>
<evidence type="ECO:0000313" key="4">
    <source>
        <dbReference type="EMBL" id="GIJ52378.1"/>
    </source>
</evidence>
<accession>A0A8J4DWL0</accession>
<evidence type="ECO:0000256" key="1">
    <source>
        <dbReference type="ARBA" id="ARBA00006484"/>
    </source>
</evidence>
<dbReference type="Pfam" id="PF00106">
    <property type="entry name" value="adh_short"/>
    <property type="match status" value="1"/>
</dbReference>
<dbReference type="InterPro" id="IPR036291">
    <property type="entry name" value="NAD(P)-bd_dom_sf"/>
</dbReference>
<dbReference type="InterPro" id="IPR020904">
    <property type="entry name" value="Sc_DH/Rdtase_CS"/>
</dbReference>
<proteinExistence type="inferred from homology"/>
<sequence length="233" mass="24598">MSEPGRRAVIVGSSDGIGRGLTERLLAEGWSVTGVSRSPGTVEHERYRHHLVDVTGPGYPSALRLALDGPAVDLCVYSAGIGELLDLSDLSGQTRTLDVNVMGAAHTLEAVLPRMVAARKGQFIGLSSLADVMINPQSPAYSASKAALTSYLSGMALAVRKHGVVVTTVRLGFVATKMMKARSAPGKISVAEAVDVLMRAVRTRAAVVAYPRRVAAGAGMLRLLGNAQLRRRR</sequence>
<comment type="similarity">
    <text evidence="1 3">Belongs to the short-chain dehydrogenases/reductases (SDR) family.</text>
</comment>
<dbReference type="PROSITE" id="PS00061">
    <property type="entry name" value="ADH_SHORT"/>
    <property type="match status" value="1"/>
</dbReference>
<dbReference type="EMBL" id="BOPF01000079">
    <property type="protein sequence ID" value="GIJ52378.1"/>
    <property type="molecule type" value="Genomic_DNA"/>
</dbReference>
<name>A0A8J4DWL0_9ACTN</name>
<dbReference type="RefSeq" id="WP_203905778.1">
    <property type="nucleotide sequence ID" value="NZ_BOPF01000079.1"/>
</dbReference>
<dbReference type="PANTHER" id="PTHR43391">
    <property type="entry name" value="RETINOL DEHYDROGENASE-RELATED"/>
    <property type="match status" value="1"/>
</dbReference>
<keyword evidence="5" id="KW-1185">Reference proteome</keyword>
<evidence type="ECO:0000256" key="2">
    <source>
        <dbReference type="ARBA" id="ARBA00023002"/>
    </source>
</evidence>
<evidence type="ECO:0000313" key="5">
    <source>
        <dbReference type="Proteomes" id="UP000619260"/>
    </source>
</evidence>
<dbReference type="AlphaFoldDB" id="A0A8J4DWL0"/>
<evidence type="ECO:0000256" key="3">
    <source>
        <dbReference type="RuleBase" id="RU000363"/>
    </source>
</evidence>
<dbReference type="Gene3D" id="3.40.50.720">
    <property type="entry name" value="NAD(P)-binding Rossmann-like Domain"/>
    <property type="match status" value="1"/>
</dbReference>
<dbReference type="PRINTS" id="PR00080">
    <property type="entry name" value="SDRFAMILY"/>
</dbReference>
<gene>
    <name evidence="4" type="ORF">Val02_92640</name>
</gene>